<feature type="region of interest" description="Disordered" evidence="2">
    <location>
        <begin position="294"/>
        <end position="329"/>
    </location>
</feature>
<dbReference type="InterPro" id="IPR005516">
    <property type="entry name" value="Remorin_C"/>
</dbReference>
<keyword evidence="3" id="KW-1185">Reference proteome</keyword>
<dbReference type="PANTHER" id="PTHR31471">
    <property type="entry name" value="OS02G0116800 PROTEIN"/>
    <property type="match status" value="1"/>
</dbReference>
<feature type="region of interest" description="Disordered" evidence="2">
    <location>
        <begin position="88"/>
        <end position="230"/>
    </location>
</feature>
<protein>
    <submittedName>
        <fullName evidence="4">Remorin-like isoform X1</fullName>
    </submittedName>
</protein>
<evidence type="ECO:0000313" key="3">
    <source>
        <dbReference type="Proteomes" id="UP000189703"/>
    </source>
</evidence>
<dbReference type="GeneID" id="104598009"/>
<feature type="compositionally biased region" description="Basic and acidic residues" evidence="2">
    <location>
        <begin position="207"/>
        <end position="230"/>
    </location>
</feature>
<feature type="compositionally biased region" description="Basic and acidic residues" evidence="2">
    <location>
        <begin position="126"/>
        <end position="143"/>
    </location>
</feature>
<sequence length="329" mass="37168">MDNLVKQMRVSFSGVGQDSQDLTSARDRRIPPQKTNSFKAERRKSWFQKHFSQSHQAMRDYDSSDGGEFAASVAATAFAINYLEEAELENQKKMRERQKTTLVVKDRSKKDNDVTGPQEATRASKRSSDDPSMKKPEGVERSMTDSAAVNTQTPEKAASRVPTIKKTSTLADQISNETNSKKPESAVDTKPRPTPPPSIKPTLSTAGDEKHKGDSTRRSTKGSRVDAWEKAETEKIKKRDEKTKSTILSWENEKKAKARRQLERKQRELEQKTRRALHHFENKLARINQIAEGARAQAEENRRNDESKVKDKANKFRSSGKVTGNCCGF</sequence>
<dbReference type="OrthoDB" id="1879425at2759"/>
<proteinExistence type="inferred from homology"/>
<accession>A0A1U8A880</accession>
<dbReference type="FunCoup" id="A0A1U8A880">
    <property type="interactions" value="329"/>
</dbReference>
<dbReference type="KEGG" id="nnu:104598009"/>
<feature type="compositionally biased region" description="Basic and acidic residues" evidence="2">
    <location>
        <begin position="89"/>
        <end position="113"/>
    </location>
</feature>
<dbReference type="eggNOG" id="ENOG502RZYP">
    <property type="taxonomic scope" value="Eukaryota"/>
</dbReference>
<dbReference type="Proteomes" id="UP000189703">
    <property type="component" value="Unplaced"/>
</dbReference>
<feature type="compositionally biased region" description="Polar residues" evidence="2">
    <location>
        <begin position="144"/>
        <end position="154"/>
    </location>
</feature>
<evidence type="ECO:0000313" key="4">
    <source>
        <dbReference type="RefSeq" id="XP_010258165.1"/>
    </source>
</evidence>
<dbReference type="RefSeq" id="XP_010258165.1">
    <property type="nucleotide sequence ID" value="XM_010259863.2"/>
</dbReference>
<feature type="region of interest" description="Disordered" evidence="2">
    <location>
        <begin position="248"/>
        <end position="277"/>
    </location>
</feature>
<feature type="compositionally biased region" description="Polar residues" evidence="2">
    <location>
        <begin position="165"/>
        <end position="178"/>
    </location>
</feature>
<feature type="compositionally biased region" description="Basic and acidic residues" evidence="2">
    <location>
        <begin position="179"/>
        <end position="191"/>
    </location>
</feature>
<organism evidence="3 4">
    <name type="scientific">Nelumbo nucifera</name>
    <name type="common">Sacred lotus</name>
    <dbReference type="NCBI Taxonomy" id="4432"/>
    <lineage>
        <taxon>Eukaryota</taxon>
        <taxon>Viridiplantae</taxon>
        <taxon>Streptophyta</taxon>
        <taxon>Embryophyta</taxon>
        <taxon>Tracheophyta</taxon>
        <taxon>Spermatophyta</taxon>
        <taxon>Magnoliopsida</taxon>
        <taxon>Proteales</taxon>
        <taxon>Nelumbonaceae</taxon>
        <taxon>Nelumbo</taxon>
    </lineage>
</organism>
<dbReference type="PANTHER" id="PTHR31471:SF51">
    <property type="entry name" value="REMORIN FAMILY PROTEIN"/>
    <property type="match status" value="1"/>
</dbReference>
<evidence type="ECO:0000256" key="1">
    <source>
        <dbReference type="ARBA" id="ARBA00005711"/>
    </source>
</evidence>
<gene>
    <name evidence="4" type="primary">LOC104598009</name>
</gene>
<feature type="compositionally biased region" description="Polar residues" evidence="2">
    <location>
        <begin position="14"/>
        <end position="23"/>
    </location>
</feature>
<dbReference type="Pfam" id="PF03763">
    <property type="entry name" value="Remorin_C"/>
    <property type="match status" value="1"/>
</dbReference>
<dbReference type="OMA" id="VPATCFC"/>
<comment type="similarity">
    <text evidence="1">Belongs to the remorin family.</text>
</comment>
<dbReference type="AlphaFoldDB" id="A0A1U8A880"/>
<evidence type="ECO:0000256" key="2">
    <source>
        <dbReference type="SAM" id="MobiDB-lite"/>
    </source>
</evidence>
<name>A0A1U8A880_NELNU</name>
<reference evidence="4" key="1">
    <citation type="submission" date="2025-08" db="UniProtKB">
        <authorList>
            <consortium name="RefSeq"/>
        </authorList>
    </citation>
    <scope>IDENTIFICATION</scope>
</reference>
<feature type="region of interest" description="Disordered" evidence="2">
    <location>
        <begin position="10"/>
        <end position="43"/>
    </location>
</feature>
<feature type="compositionally biased region" description="Basic and acidic residues" evidence="2">
    <location>
        <begin position="251"/>
        <end position="277"/>
    </location>
</feature>
<feature type="compositionally biased region" description="Basic and acidic residues" evidence="2">
    <location>
        <begin position="297"/>
        <end position="314"/>
    </location>
</feature>